<evidence type="ECO:0000313" key="2">
    <source>
        <dbReference type="EMBL" id="OLQ06383.1"/>
    </source>
</evidence>
<name>A0A1Q9EG26_SYMMI</name>
<comment type="caution">
    <text evidence="2">The sequence shown here is derived from an EMBL/GenBank/DDBJ whole genome shotgun (WGS) entry which is preliminary data.</text>
</comment>
<gene>
    <name evidence="2" type="ORF">AK812_SmicGene10342</name>
</gene>
<sequence length="371" mass="39815">MKVLQRRLGLRRPGRARRLQVFTMTFRCPATGFDLCEVLLDFHANYSRSGDGGQVTEDTVRTDIEDTQATMLLQPGQAAMLLQAIQAQTAVLQSGSLEGEGRVMARPQILGRSAGFMAEGKRLFKWMLAEGTMNEFIVTELYERSKWKRSTIHDDRSFEMPVLSSGSGGRESPAYIQGGLLEVLAGMGRSSVGALVAVSEQTLHSVDRLCEGSILAPGIAIMDNNGEMSPAALLAQMVGVIISVLYSLLAYTSDAQLEQLMYAFQSELSRRRVGQVGVASSPGATTVSPVVGHYPPCSKPSPGYSGATSSESAGPGHESDVHVEGGDAGRGTTLAELLAGRNEDGSYQVDYDDGDKWYNVPQAELAVLSDI</sequence>
<protein>
    <submittedName>
        <fullName evidence="2">Uncharacterized protein</fullName>
    </submittedName>
</protein>
<proteinExistence type="predicted"/>
<accession>A0A1Q9EG26</accession>
<dbReference type="AlphaFoldDB" id="A0A1Q9EG26"/>
<dbReference type="Proteomes" id="UP000186817">
    <property type="component" value="Unassembled WGS sequence"/>
</dbReference>
<feature type="region of interest" description="Disordered" evidence="1">
    <location>
        <begin position="289"/>
        <end position="328"/>
    </location>
</feature>
<organism evidence="2 3">
    <name type="scientific">Symbiodinium microadriaticum</name>
    <name type="common">Dinoflagellate</name>
    <name type="synonym">Zooxanthella microadriatica</name>
    <dbReference type="NCBI Taxonomy" id="2951"/>
    <lineage>
        <taxon>Eukaryota</taxon>
        <taxon>Sar</taxon>
        <taxon>Alveolata</taxon>
        <taxon>Dinophyceae</taxon>
        <taxon>Suessiales</taxon>
        <taxon>Symbiodiniaceae</taxon>
        <taxon>Symbiodinium</taxon>
    </lineage>
</organism>
<reference evidence="2 3" key="1">
    <citation type="submission" date="2016-02" db="EMBL/GenBank/DDBJ databases">
        <title>Genome analysis of coral dinoflagellate symbionts highlights evolutionary adaptations to a symbiotic lifestyle.</title>
        <authorList>
            <person name="Aranda M."/>
            <person name="Li Y."/>
            <person name="Liew Y.J."/>
            <person name="Baumgarten S."/>
            <person name="Simakov O."/>
            <person name="Wilson M."/>
            <person name="Piel J."/>
            <person name="Ashoor H."/>
            <person name="Bougouffa S."/>
            <person name="Bajic V.B."/>
            <person name="Ryu T."/>
            <person name="Ravasi T."/>
            <person name="Bayer T."/>
            <person name="Micklem G."/>
            <person name="Kim H."/>
            <person name="Bhak J."/>
            <person name="Lajeunesse T.C."/>
            <person name="Voolstra C.R."/>
        </authorList>
    </citation>
    <scope>NUCLEOTIDE SEQUENCE [LARGE SCALE GENOMIC DNA]</scope>
    <source>
        <strain evidence="2 3">CCMP2467</strain>
    </source>
</reference>
<keyword evidence="3" id="KW-1185">Reference proteome</keyword>
<evidence type="ECO:0000256" key="1">
    <source>
        <dbReference type="SAM" id="MobiDB-lite"/>
    </source>
</evidence>
<feature type="compositionally biased region" description="Basic and acidic residues" evidence="1">
    <location>
        <begin position="317"/>
        <end position="327"/>
    </location>
</feature>
<evidence type="ECO:0000313" key="3">
    <source>
        <dbReference type="Proteomes" id="UP000186817"/>
    </source>
</evidence>
<dbReference type="EMBL" id="LSRX01000161">
    <property type="protein sequence ID" value="OLQ06383.1"/>
    <property type="molecule type" value="Genomic_DNA"/>
</dbReference>